<dbReference type="HOGENOM" id="CLU_2886992_0_0_1"/>
<organism evidence="2 3">
    <name type="scientific">Rhizophagus irregularis (strain DAOM 197198w)</name>
    <name type="common">Glomus intraradices</name>
    <dbReference type="NCBI Taxonomy" id="1432141"/>
    <lineage>
        <taxon>Eukaryota</taxon>
        <taxon>Fungi</taxon>
        <taxon>Fungi incertae sedis</taxon>
        <taxon>Mucoromycota</taxon>
        <taxon>Glomeromycotina</taxon>
        <taxon>Glomeromycetes</taxon>
        <taxon>Glomerales</taxon>
        <taxon>Glomeraceae</taxon>
        <taxon>Rhizophagus</taxon>
    </lineage>
</organism>
<evidence type="ECO:0000256" key="1">
    <source>
        <dbReference type="SAM" id="MobiDB-lite"/>
    </source>
</evidence>
<protein>
    <submittedName>
        <fullName evidence="2">Uncharacterized protein</fullName>
    </submittedName>
</protein>
<dbReference type="Proteomes" id="UP000022910">
    <property type="component" value="Unassembled WGS sequence"/>
</dbReference>
<sequence length="63" mass="7465">MYIYEKIMKIRCEEVVSFEKSQGIGKLDKRQRYSKTEKEERGDEETEENGVINELDMEGGIKF</sequence>
<proteinExistence type="predicted"/>
<evidence type="ECO:0000313" key="3">
    <source>
        <dbReference type="Proteomes" id="UP000022910"/>
    </source>
</evidence>
<feature type="region of interest" description="Disordered" evidence="1">
    <location>
        <begin position="21"/>
        <end position="50"/>
    </location>
</feature>
<feature type="compositionally biased region" description="Basic and acidic residues" evidence="1">
    <location>
        <begin position="26"/>
        <end position="41"/>
    </location>
</feature>
<dbReference type="EMBL" id="JEMT01022410">
    <property type="protein sequence ID" value="EXX65280.1"/>
    <property type="molecule type" value="Genomic_DNA"/>
</dbReference>
<gene>
    <name evidence="2" type="ORF">RirG_134750</name>
</gene>
<keyword evidence="3" id="KW-1185">Reference proteome</keyword>
<dbReference type="AlphaFoldDB" id="A0A015JE41"/>
<reference evidence="2 3" key="1">
    <citation type="submission" date="2014-02" db="EMBL/GenBank/DDBJ databases">
        <title>Single nucleus genome sequencing reveals high similarity among nuclei of an endomycorrhizal fungus.</title>
        <authorList>
            <person name="Lin K."/>
            <person name="Geurts R."/>
            <person name="Zhang Z."/>
            <person name="Limpens E."/>
            <person name="Saunders D.G."/>
            <person name="Mu D."/>
            <person name="Pang E."/>
            <person name="Cao H."/>
            <person name="Cha H."/>
            <person name="Lin T."/>
            <person name="Zhou Q."/>
            <person name="Shang Y."/>
            <person name="Li Y."/>
            <person name="Ivanov S."/>
            <person name="Sharma T."/>
            <person name="Velzen R.V."/>
            <person name="Ruijter N.D."/>
            <person name="Aanen D.K."/>
            <person name="Win J."/>
            <person name="Kamoun S."/>
            <person name="Bisseling T."/>
            <person name="Huang S."/>
        </authorList>
    </citation>
    <scope>NUCLEOTIDE SEQUENCE [LARGE SCALE GENOMIC DNA]</scope>
    <source>
        <strain evidence="3">DAOM197198w</strain>
    </source>
</reference>
<evidence type="ECO:0000313" key="2">
    <source>
        <dbReference type="EMBL" id="EXX65280.1"/>
    </source>
</evidence>
<comment type="caution">
    <text evidence="2">The sequence shown here is derived from an EMBL/GenBank/DDBJ whole genome shotgun (WGS) entry which is preliminary data.</text>
</comment>
<name>A0A015JE41_RHIIW</name>
<accession>A0A015JE41</accession>